<evidence type="ECO:0000256" key="5">
    <source>
        <dbReference type="ARBA" id="ARBA00022729"/>
    </source>
</evidence>
<organism evidence="19 20">
    <name type="scientific">Rhizoctonia solani</name>
    <dbReference type="NCBI Taxonomy" id="456999"/>
    <lineage>
        <taxon>Eukaryota</taxon>
        <taxon>Fungi</taxon>
        <taxon>Dikarya</taxon>
        <taxon>Basidiomycota</taxon>
        <taxon>Agaricomycotina</taxon>
        <taxon>Agaricomycetes</taxon>
        <taxon>Cantharellales</taxon>
        <taxon>Ceratobasidiaceae</taxon>
        <taxon>Rhizoctonia</taxon>
    </lineage>
</organism>
<keyword evidence="7" id="KW-0560">Oxidoreductase</keyword>
<evidence type="ECO:0000256" key="9">
    <source>
        <dbReference type="ARBA" id="ARBA00023033"/>
    </source>
</evidence>
<keyword evidence="5 17" id="KW-0732">Signal</keyword>
<dbReference type="EMBL" id="CAJMXA010001125">
    <property type="protein sequence ID" value="CAE6451939.1"/>
    <property type="molecule type" value="Genomic_DNA"/>
</dbReference>
<keyword evidence="6" id="KW-0136">Cellulose degradation</keyword>
<evidence type="ECO:0000256" key="8">
    <source>
        <dbReference type="ARBA" id="ARBA00023008"/>
    </source>
</evidence>
<keyword evidence="8" id="KW-0186">Copper</keyword>
<evidence type="ECO:0000256" key="11">
    <source>
        <dbReference type="ARBA" id="ARBA00023277"/>
    </source>
</evidence>
<evidence type="ECO:0000256" key="2">
    <source>
        <dbReference type="ARBA" id="ARBA00004613"/>
    </source>
</evidence>
<keyword evidence="10" id="KW-1015">Disulfide bond</keyword>
<dbReference type="GO" id="GO:0004497">
    <property type="term" value="F:monooxygenase activity"/>
    <property type="evidence" value="ECO:0007669"/>
    <property type="project" value="UniProtKB-KW"/>
</dbReference>
<comment type="similarity">
    <text evidence="13">Belongs to the polysaccharide monooxygenase AA9 family.</text>
</comment>
<dbReference type="InterPro" id="IPR049892">
    <property type="entry name" value="AA9"/>
</dbReference>
<feature type="domain" description="Auxiliary Activity family 9 catalytic" evidence="18">
    <location>
        <begin position="25"/>
        <end position="240"/>
    </location>
</feature>
<comment type="catalytic activity">
    <reaction evidence="14">
        <text>[(1-&gt;4)-beta-D-glucosyl]n+m + reduced acceptor + O2 = 4-dehydro-beta-D-glucosyl-[(1-&gt;4)-beta-D-glucosyl]n-1 + [(1-&gt;4)-beta-D-glucosyl]m + acceptor + H2O.</text>
        <dbReference type="EC" id="1.14.99.56"/>
    </reaction>
</comment>
<evidence type="ECO:0000256" key="7">
    <source>
        <dbReference type="ARBA" id="ARBA00023002"/>
    </source>
</evidence>
<feature type="compositionally biased region" description="Low complexity" evidence="16">
    <location>
        <begin position="471"/>
        <end position="493"/>
    </location>
</feature>
<evidence type="ECO:0000256" key="17">
    <source>
        <dbReference type="SAM" id="SignalP"/>
    </source>
</evidence>
<feature type="chain" id="PRO_5034525994" description="lytic cellulose monooxygenase (C4-dehydrogenating)" evidence="17">
    <location>
        <begin position="25"/>
        <end position="519"/>
    </location>
</feature>
<keyword evidence="9" id="KW-0503">Monooxygenase</keyword>
<accession>A0A8H3BB05</accession>
<keyword evidence="12" id="KW-0624">Polysaccharide degradation</keyword>
<comment type="caution">
    <text evidence="19">The sequence shown here is derived from an EMBL/GenBank/DDBJ whole genome shotgun (WGS) entry which is preliminary data.</text>
</comment>
<evidence type="ECO:0000256" key="14">
    <source>
        <dbReference type="ARBA" id="ARBA00045077"/>
    </source>
</evidence>
<dbReference type="GO" id="GO:0046872">
    <property type="term" value="F:metal ion binding"/>
    <property type="evidence" value="ECO:0007669"/>
    <property type="project" value="UniProtKB-KW"/>
</dbReference>
<evidence type="ECO:0000313" key="19">
    <source>
        <dbReference type="EMBL" id="CAE6451939.1"/>
    </source>
</evidence>
<evidence type="ECO:0000256" key="13">
    <source>
        <dbReference type="ARBA" id="ARBA00044502"/>
    </source>
</evidence>
<sequence>MKACTPSLYFLALLALAIPRGAQAHGYVKKVEILGSDSFNGPKPGATGANKSPIRGITDQSPVKNLQSKDLICGFGASPGSVVASAKPGDTLVYSWGNAVAEDGNWIHDTGPMMMYFAQVPAGQTADTFTGEGAKWFKTDEAGKKDNKWVQASLMTGATFKTKIPETLANGDYLVRHEIIALHTAENKGGVEFYPSCFQLRIKNSNAGNATVTATPTLSFPGAYTADDPGLLVNVFAQAADGSEYKFPAGPIAEVTAPGATGSSPNVLISQSVSLATETSSIAHASSTTSGSVAFTSALPATTTAITRATTSTSPPTSTPTSTADLRTVRLANGRAAQALNIRFQTMTTSDKCEPREPGCISGQFAVCTEGGTWSLQDACFTGASCFAIPLKNINGTQVGCFPESVVEQAIIDSGVGRGTETGATSVITASTSATLSASSTTVTGAVQVTTTATVSSSIVPLAPPGTATNVVASSASSTSSTSPTPSPGTNAGVSPAIVIGVGQRPARRMLRWERRGMY</sequence>
<evidence type="ECO:0000256" key="4">
    <source>
        <dbReference type="ARBA" id="ARBA00022723"/>
    </source>
</evidence>
<feature type="signal peptide" evidence="17">
    <location>
        <begin position="1"/>
        <end position="24"/>
    </location>
</feature>
<name>A0A8H3BB05_9AGAM</name>
<dbReference type="PANTHER" id="PTHR33353">
    <property type="entry name" value="PUTATIVE (AFU_ORTHOLOGUE AFUA_1G12560)-RELATED"/>
    <property type="match status" value="1"/>
</dbReference>
<dbReference type="PANTHER" id="PTHR33353:SF10">
    <property type="entry name" value="ENDO-BETA-1,4-GLUCANASE D"/>
    <property type="match status" value="1"/>
</dbReference>
<dbReference type="InterPro" id="IPR005103">
    <property type="entry name" value="AA9_LPMO"/>
</dbReference>
<dbReference type="EC" id="1.14.99.56" evidence="15"/>
<evidence type="ECO:0000256" key="15">
    <source>
        <dbReference type="ARBA" id="ARBA00047174"/>
    </source>
</evidence>
<evidence type="ECO:0000256" key="6">
    <source>
        <dbReference type="ARBA" id="ARBA00023001"/>
    </source>
</evidence>
<evidence type="ECO:0000259" key="18">
    <source>
        <dbReference type="Pfam" id="PF03443"/>
    </source>
</evidence>
<evidence type="ECO:0000256" key="10">
    <source>
        <dbReference type="ARBA" id="ARBA00023157"/>
    </source>
</evidence>
<dbReference type="CDD" id="cd21175">
    <property type="entry name" value="LPMO_AA9"/>
    <property type="match status" value="1"/>
</dbReference>
<dbReference type="Pfam" id="PF03443">
    <property type="entry name" value="AA9"/>
    <property type="match status" value="1"/>
</dbReference>
<comment type="cofactor">
    <cofactor evidence="1">
        <name>Cu(2+)</name>
        <dbReference type="ChEBI" id="CHEBI:29036"/>
    </cofactor>
</comment>
<evidence type="ECO:0000313" key="20">
    <source>
        <dbReference type="Proteomes" id="UP000663853"/>
    </source>
</evidence>
<protein>
    <recommendedName>
        <fullName evidence="15">lytic cellulose monooxygenase (C4-dehydrogenating)</fullName>
        <ecNumber evidence="15">1.14.99.56</ecNumber>
    </recommendedName>
</protein>
<evidence type="ECO:0000256" key="16">
    <source>
        <dbReference type="SAM" id="MobiDB-lite"/>
    </source>
</evidence>
<feature type="region of interest" description="Disordered" evidence="16">
    <location>
        <begin position="471"/>
        <end position="496"/>
    </location>
</feature>
<dbReference type="AlphaFoldDB" id="A0A8H3BB05"/>
<dbReference type="GO" id="GO:0005576">
    <property type="term" value="C:extracellular region"/>
    <property type="evidence" value="ECO:0007669"/>
    <property type="project" value="UniProtKB-SubCell"/>
</dbReference>
<evidence type="ECO:0000256" key="3">
    <source>
        <dbReference type="ARBA" id="ARBA00022525"/>
    </source>
</evidence>
<dbReference type="GO" id="GO:0030245">
    <property type="term" value="P:cellulose catabolic process"/>
    <property type="evidence" value="ECO:0007669"/>
    <property type="project" value="UniProtKB-KW"/>
</dbReference>
<gene>
    <name evidence="19" type="ORF">RDB_LOCUS51254</name>
</gene>
<comment type="subcellular location">
    <subcellularLocation>
        <location evidence="2">Secreted</location>
    </subcellularLocation>
</comment>
<reference evidence="19" key="1">
    <citation type="submission" date="2021-01" db="EMBL/GenBank/DDBJ databases">
        <authorList>
            <person name="Kaushik A."/>
        </authorList>
    </citation>
    <scope>NUCLEOTIDE SEQUENCE</scope>
    <source>
        <strain evidence="19">AG6-10EEA</strain>
    </source>
</reference>
<keyword evidence="4" id="KW-0479">Metal-binding</keyword>
<feature type="region of interest" description="Disordered" evidence="16">
    <location>
        <begin position="39"/>
        <end position="60"/>
    </location>
</feature>
<evidence type="ECO:0000256" key="12">
    <source>
        <dbReference type="ARBA" id="ARBA00023326"/>
    </source>
</evidence>
<proteinExistence type="inferred from homology"/>
<keyword evidence="11" id="KW-0119">Carbohydrate metabolism</keyword>
<keyword evidence="3" id="KW-0964">Secreted</keyword>
<evidence type="ECO:0000256" key="1">
    <source>
        <dbReference type="ARBA" id="ARBA00001973"/>
    </source>
</evidence>
<dbReference type="Gene3D" id="2.70.50.70">
    <property type="match status" value="1"/>
</dbReference>
<dbReference type="Proteomes" id="UP000663853">
    <property type="component" value="Unassembled WGS sequence"/>
</dbReference>